<feature type="non-terminal residue" evidence="3">
    <location>
        <position position="277"/>
    </location>
</feature>
<evidence type="ECO:0000256" key="1">
    <source>
        <dbReference type="ARBA" id="ARBA00023125"/>
    </source>
</evidence>
<dbReference type="Pfam" id="PF12625">
    <property type="entry name" value="Arabinose_bd"/>
    <property type="match status" value="1"/>
</dbReference>
<protein>
    <recommendedName>
        <fullName evidence="2">HTH-type transcriptional regulator AraC-type N-terminal domain-containing protein</fullName>
    </recommendedName>
</protein>
<evidence type="ECO:0000313" key="4">
    <source>
        <dbReference type="Proteomes" id="UP000249393"/>
    </source>
</evidence>
<organism evidence="3 4">
    <name type="scientific">Caulobacter segnis</name>
    <dbReference type="NCBI Taxonomy" id="88688"/>
    <lineage>
        <taxon>Bacteria</taxon>
        <taxon>Pseudomonadati</taxon>
        <taxon>Pseudomonadota</taxon>
        <taxon>Alphaproteobacteria</taxon>
        <taxon>Caulobacterales</taxon>
        <taxon>Caulobacteraceae</taxon>
        <taxon>Caulobacter</taxon>
    </lineage>
</organism>
<dbReference type="RefSeq" id="WP_304273941.1">
    <property type="nucleotide sequence ID" value="NZ_QFQZ01000005.1"/>
</dbReference>
<dbReference type="EMBL" id="QFQZ01000005">
    <property type="protein sequence ID" value="PZR36706.1"/>
    <property type="molecule type" value="Genomic_DNA"/>
</dbReference>
<accession>A0A2W5VJ52</accession>
<dbReference type="PANTHER" id="PTHR47894:SF4">
    <property type="entry name" value="HTH-TYPE TRANSCRIPTIONAL REGULATOR GADX"/>
    <property type="match status" value="1"/>
</dbReference>
<dbReference type="AlphaFoldDB" id="A0A2W5VJ52"/>
<comment type="caution">
    <text evidence="3">The sequence shown here is derived from an EMBL/GenBank/DDBJ whole genome shotgun (WGS) entry which is preliminary data.</text>
</comment>
<dbReference type="Proteomes" id="UP000249393">
    <property type="component" value="Unassembled WGS sequence"/>
</dbReference>
<proteinExistence type="predicted"/>
<dbReference type="GO" id="GO:0003700">
    <property type="term" value="F:DNA-binding transcription factor activity"/>
    <property type="evidence" value="ECO:0007669"/>
    <property type="project" value="TreeGrafter"/>
</dbReference>
<gene>
    <name evidence="3" type="ORF">DI526_03135</name>
</gene>
<dbReference type="GO" id="GO:0005829">
    <property type="term" value="C:cytosol"/>
    <property type="evidence" value="ECO:0007669"/>
    <property type="project" value="TreeGrafter"/>
</dbReference>
<evidence type="ECO:0000259" key="2">
    <source>
        <dbReference type="Pfam" id="PF12625"/>
    </source>
</evidence>
<dbReference type="InterPro" id="IPR032687">
    <property type="entry name" value="AraC-type_N"/>
</dbReference>
<dbReference type="PANTHER" id="PTHR47894">
    <property type="entry name" value="HTH-TYPE TRANSCRIPTIONAL REGULATOR GADX"/>
    <property type="match status" value="1"/>
</dbReference>
<reference evidence="3 4" key="1">
    <citation type="submission" date="2017-08" db="EMBL/GenBank/DDBJ databases">
        <title>Infants hospitalized years apart are colonized by the same room-sourced microbial strains.</title>
        <authorList>
            <person name="Brooks B."/>
            <person name="Olm M.R."/>
            <person name="Firek B.A."/>
            <person name="Baker R."/>
            <person name="Thomas B.C."/>
            <person name="Morowitz M.J."/>
            <person name="Banfield J.F."/>
        </authorList>
    </citation>
    <scope>NUCLEOTIDE SEQUENCE [LARGE SCALE GENOMIC DNA]</scope>
    <source>
        <strain evidence="3">S2_003_000_R2_4</strain>
    </source>
</reference>
<feature type="domain" description="HTH-type transcriptional regulator AraC-type N-terminal" evidence="2">
    <location>
        <begin position="18"/>
        <end position="200"/>
    </location>
</feature>
<evidence type="ECO:0000313" key="3">
    <source>
        <dbReference type="EMBL" id="PZR36706.1"/>
    </source>
</evidence>
<dbReference type="GO" id="GO:0000976">
    <property type="term" value="F:transcription cis-regulatory region binding"/>
    <property type="evidence" value="ECO:0007669"/>
    <property type="project" value="TreeGrafter"/>
</dbReference>
<sequence>MLNSAVLSGAADLIAELGGDPFDIARQANIPPAALFESGIPVLGYSMTDFFELAASSCDCRVFGIKLAERESEDPLGPLGVLLETARTVEAMLHDLTTYFETFSEAAVVGLERTGEGAVLSFEGRAGHCDSEVQMVEFTLTRNVVAVAKRCQAGWRPAAAMFRHAAPRELAAHREVFGLNLMFEQDRNGVFYDRETLDRPWRIGTSPPRSEAERALFEADKARKPLIAARVEVAMRSQLNLADGTIIAISDQLGLPSRTLQRKLEAERTSFRAILNT</sequence>
<name>A0A2W5VJ52_9CAUL</name>
<keyword evidence="1" id="KW-0238">DNA-binding</keyword>